<evidence type="ECO:0000256" key="4">
    <source>
        <dbReference type="PIRSR" id="PIRSR623088-2"/>
    </source>
</evidence>
<dbReference type="EC" id="3.1.4.-" evidence="6"/>
<feature type="compositionally biased region" description="Polar residues" evidence="7">
    <location>
        <begin position="623"/>
        <end position="640"/>
    </location>
</feature>
<accession>A0A8H3EFT6</accession>
<evidence type="ECO:0000259" key="8">
    <source>
        <dbReference type="PROSITE" id="PS51845"/>
    </source>
</evidence>
<evidence type="ECO:0000256" key="6">
    <source>
        <dbReference type="RuleBase" id="RU363067"/>
    </source>
</evidence>
<dbReference type="InterPro" id="IPR023088">
    <property type="entry name" value="PDEase"/>
</dbReference>
<feature type="domain" description="PDEase" evidence="8">
    <location>
        <begin position="257"/>
        <end position="602"/>
    </location>
</feature>
<dbReference type="CDD" id="cd00077">
    <property type="entry name" value="HDc"/>
    <property type="match status" value="1"/>
</dbReference>
<dbReference type="PROSITE" id="PS00126">
    <property type="entry name" value="PDEASE_I_1"/>
    <property type="match status" value="1"/>
</dbReference>
<dbReference type="PRINTS" id="PR00387">
    <property type="entry name" value="PDIESTERASE1"/>
</dbReference>
<dbReference type="Pfam" id="PF00233">
    <property type="entry name" value="PDEase_I"/>
    <property type="match status" value="1"/>
</dbReference>
<dbReference type="InterPro" id="IPR023174">
    <property type="entry name" value="PDEase_CS"/>
</dbReference>
<sequence>MELGKCQIILQDDRVLFDRHVTRDSGLYGESGMVQAVGSGLAPPEADDLTAHVQSLLKVFKNVHLTRTGSACLAKITNLDTQISDNHPILVLVPTTSDLAAIKKHSSRPSTDLNPIPQGSVPNDVAGGMRGLELIKHISEDQHVSKLVVPVAFIHKENALDSASVLKFLEAGAKEILYSTNEECLLGLTVVATHAFLEGKKTRPAFLALKKQRKISWVGVQEDKPYAHLRETMVSKLMQSICQPQTDVVIAPPTSTPYTISQERLKVVEDVIGIWGFPAHDLTYDELTEASVLMLKHALTMPELEQWKMTDDEIRRFMLDCRSAYNDFVLYHNFRHIVDVLQAVFSFLIAIGALPKYPYQDGTKNEIQSPIATLIKPFDAFVLLITAIGHDVGHPGVNNAFLVSIKAPLAQLYNDNSVLEAFHCAAYSQILRRYWPTVYETVKIRQLLIKSILATDMQLHFKYMADLGNLQEKLAHNKGIDGWNDKILDDYRNLACGLLIKCADISNLARPFEIAETWTDILQLEFARQGEMESTVGIETTLFGGPPELGNVTKLANSQIGFMNIFALPLFDSVTDILPPMRFTVNQIKANQEVWKQRIEEEKIKEASSPSKGTEEQAEGWQSPRSASPDRTTFRGTEMNSHPEGLPASGVEPHNPNSPPLNTTQGTPDVPILSTAESTSEPASLKSVSPPVIANQTLNFSSPASINFLNEPTGKQESSHEDSSRLVAHAISTEDLGSAIQARRTTNGWPQPAYKSKLEAELPTFTRLSNGNFSRPMSQRHSSATRSSAPSGAPTMASVNPTSPTETQATSLLERGSESDLSADDNRPSSGYSGAVRGSSAYSSGYSSYSRGTNGYAMDPTPSLHYIKNANGHIVESVATHRGDQKILKPKRSRSRFFPPWFSKKNRSADFVQTEQK</sequence>
<dbReference type="OrthoDB" id="546632at2759"/>
<feature type="compositionally biased region" description="Low complexity" evidence="7">
    <location>
        <begin position="829"/>
        <end position="848"/>
    </location>
</feature>
<dbReference type="EMBL" id="CAJPDQ010000001">
    <property type="protein sequence ID" value="CAF9903838.1"/>
    <property type="molecule type" value="Genomic_DNA"/>
</dbReference>
<feature type="binding site" evidence="5">
    <location>
        <position position="391"/>
    </location>
    <ligand>
        <name>Zn(2+)</name>
        <dbReference type="ChEBI" id="CHEBI:29105"/>
        <label>1</label>
    </ligand>
</feature>
<dbReference type="GO" id="GO:0046872">
    <property type="term" value="F:metal ion binding"/>
    <property type="evidence" value="ECO:0007669"/>
    <property type="project" value="UniProtKB-KW"/>
</dbReference>
<reference evidence="9" key="1">
    <citation type="submission" date="2021-03" db="EMBL/GenBank/DDBJ databases">
        <authorList>
            <person name="Tagirdzhanova G."/>
        </authorList>
    </citation>
    <scope>NUCLEOTIDE SEQUENCE</scope>
</reference>
<dbReference type="InterPro" id="IPR036971">
    <property type="entry name" value="PDEase_catalytic_dom_sf"/>
</dbReference>
<gene>
    <name evidence="9" type="ORF">GOMPHAMPRED_000573</name>
</gene>
<keyword evidence="2 6" id="KW-0378">Hydrolase</keyword>
<dbReference type="GO" id="GO:0007165">
    <property type="term" value="P:signal transduction"/>
    <property type="evidence" value="ECO:0007669"/>
    <property type="project" value="InterPro"/>
</dbReference>
<dbReference type="InterPro" id="IPR002073">
    <property type="entry name" value="PDEase_catalytic_dom"/>
</dbReference>
<evidence type="ECO:0000313" key="9">
    <source>
        <dbReference type="EMBL" id="CAF9903838.1"/>
    </source>
</evidence>
<evidence type="ECO:0000313" key="10">
    <source>
        <dbReference type="Proteomes" id="UP000664169"/>
    </source>
</evidence>
<dbReference type="SUPFAM" id="SSF109604">
    <property type="entry name" value="HD-domain/PDEase-like"/>
    <property type="match status" value="1"/>
</dbReference>
<feature type="region of interest" description="Disordered" evidence="7">
    <location>
        <begin position="602"/>
        <end position="688"/>
    </location>
</feature>
<name>A0A8H3EFT6_9LECA</name>
<evidence type="ECO:0000256" key="2">
    <source>
        <dbReference type="ARBA" id="ARBA00022801"/>
    </source>
</evidence>
<evidence type="ECO:0000256" key="1">
    <source>
        <dbReference type="ARBA" id="ARBA00022723"/>
    </source>
</evidence>
<feature type="active site" description="Proton donor" evidence="3">
    <location>
        <position position="332"/>
    </location>
</feature>
<feature type="binding site" evidence="5">
    <location>
        <position position="391"/>
    </location>
    <ligand>
        <name>Zn(2+)</name>
        <dbReference type="ChEBI" id="CHEBI:29105"/>
        <label>2</label>
    </ligand>
</feature>
<comment type="caution">
    <text evidence="9">The sequence shown here is derived from an EMBL/GenBank/DDBJ whole genome shotgun (WGS) entry which is preliminary data.</text>
</comment>
<protein>
    <recommendedName>
        <fullName evidence="6">Phosphodiesterase</fullName>
        <ecNumber evidence="6">3.1.4.-</ecNumber>
    </recommendedName>
</protein>
<keyword evidence="1 5" id="KW-0479">Metal-binding</keyword>
<comment type="similarity">
    <text evidence="6">Belongs to the cyclic nucleotide phosphodiesterase family.</text>
</comment>
<feature type="binding site" evidence="4">
    <location>
        <begin position="332"/>
        <end position="336"/>
    </location>
    <ligand>
        <name>AMP</name>
        <dbReference type="ChEBI" id="CHEBI:456215"/>
    </ligand>
</feature>
<feature type="binding site" evidence="5">
    <location>
        <position position="336"/>
    </location>
    <ligand>
        <name>Zn(2+)</name>
        <dbReference type="ChEBI" id="CHEBI:29105"/>
        <label>1</label>
    </ligand>
</feature>
<keyword evidence="10" id="KW-1185">Reference proteome</keyword>
<proteinExistence type="inferred from homology"/>
<dbReference type="InterPro" id="IPR003607">
    <property type="entry name" value="HD/PDEase_dom"/>
</dbReference>
<comment type="cofactor">
    <cofactor evidence="6">
        <name>a divalent metal cation</name>
        <dbReference type="ChEBI" id="CHEBI:60240"/>
    </cofactor>
    <text evidence="6">Binds 2 divalent metal cations per subunit. Site 1 may preferentially bind zinc ions, while site 2 has a preference for magnesium and/or manganese ions.</text>
</comment>
<feature type="region of interest" description="Disordered" evidence="7">
    <location>
        <begin position="766"/>
        <end position="848"/>
    </location>
</feature>
<dbReference type="PANTHER" id="PTHR11347">
    <property type="entry name" value="CYCLIC NUCLEOTIDE PHOSPHODIESTERASE"/>
    <property type="match status" value="1"/>
</dbReference>
<feature type="binding site" evidence="5">
    <location>
        <position position="390"/>
    </location>
    <ligand>
        <name>Zn(2+)</name>
        <dbReference type="ChEBI" id="CHEBI:29105"/>
        <label>1</label>
    </ligand>
</feature>
<feature type="binding site" evidence="4">
    <location>
        <position position="504"/>
    </location>
    <ligand>
        <name>AMP</name>
        <dbReference type="ChEBI" id="CHEBI:456215"/>
    </ligand>
</feature>
<feature type="compositionally biased region" description="Polar residues" evidence="7">
    <location>
        <begin position="766"/>
        <end position="790"/>
    </location>
</feature>
<dbReference type="GO" id="GO:0004114">
    <property type="term" value="F:3',5'-cyclic-nucleotide phosphodiesterase activity"/>
    <property type="evidence" value="ECO:0007669"/>
    <property type="project" value="InterPro"/>
</dbReference>
<dbReference type="Proteomes" id="UP000664169">
    <property type="component" value="Unassembled WGS sequence"/>
</dbReference>
<evidence type="ECO:0000256" key="7">
    <source>
        <dbReference type="SAM" id="MobiDB-lite"/>
    </source>
</evidence>
<evidence type="ECO:0000256" key="3">
    <source>
        <dbReference type="PIRSR" id="PIRSR623088-1"/>
    </source>
</evidence>
<dbReference type="PROSITE" id="PS51845">
    <property type="entry name" value="PDEASE_I_2"/>
    <property type="match status" value="1"/>
</dbReference>
<dbReference type="Gene3D" id="1.10.1300.10">
    <property type="entry name" value="3'5'-cyclic nucleotide phosphodiesterase, catalytic domain"/>
    <property type="match status" value="1"/>
</dbReference>
<feature type="binding site" evidence="4">
    <location>
        <position position="391"/>
    </location>
    <ligand>
        <name>AMP</name>
        <dbReference type="ChEBI" id="CHEBI:456215"/>
    </ligand>
</feature>
<feature type="binding site" evidence="5">
    <location>
        <position position="504"/>
    </location>
    <ligand>
        <name>Zn(2+)</name>
        <dbReference type="ChEBI" id="CHEBI:29105"/>
        <label>1</label>
    </ligand>
</feature>
<dbReference type="AlphaFoldDB" id="A0A8H3EFT6"/>
<feature type="compositionally biased region" description="Polar residues" evidence="7">
    <location>
        <begin position="797"/>
        <end position="811"/>
    </location>
</feature>
<organism evidence="9 10">
    <name type="scientific">Gomphillus americanus</name>
    <dbReference type="NCBI Taxonomy" id="1940652"/>
    <lineage>
        <taxon>Eukaryota</taxon>
        <taxon>Fungi</taxon>
        <taxon>Dikarya</taxon>
        <taxon>Ascomycota</taxon>
        <taxon>Pezizomycotina</taxon>
        <taxon>Lecanoromycetes</taxon>
        <taxon>OSLEUM clade</taxon>
        <taxon>Ostropomycetidae</taxon>
        <taxon>Ostropales</taxon>
        <taxon>Graphidaceae</taxon>
        <taxon>Gomphilloideae</taxon>
        <taxon>Gomphillus</taxon>
    </lineage>
</organism>
<evidence type="ECO:0000256" key="5">
    <source>
        <dbReference type="PIRSR" id="PIRSR623088-3"/>
    </source>
</evidence>
<feature type="binding site" evidence="4">
    <location>
        <position position="559"/>
    </location>
    <ligand>
        <name>AMP</name>
        <dbReference type="ChEBI" id="CHEBI:456215"/>
    </ligand>
</feature>